<dbReference type="InterPro" id="IPR020846">
    <property type="entry name" value="MFS_dom"/>
</dbReference>
<dbReference type="Gene3D" id="1.20.1250.20">
    <property type="entry name" value="MFS general substrate transporter like domains"/>
    <property type="match status" value="2"/>
</dbReference>
<keyword evidence="4" id="KW-0472">Membrane</keyword>
<dbReference type="CDD" id="cd17352">
    <property type="entry name" value="MFS_MCT_SLC16"/>
    <property type="match status" value="1"/>
</dbReference>
<dbReference type="PANTHER" id="PTHR11360:SF315">
    <property type="entry name" value="TRANSPORTER MCH2-RELATED"/>
    <property type="match status" value="1"/>
</dbReference>
<evidence type="ECO:0000313" key="6">
    <source>
        <dbReference type="EMBL" id="KAF4124939.1"/>
    </source>
</evidence>
<feature type="transmembrane region" description="Helical" evidence="4">
    <location>
        <begin position="255"/>
        <end position="277"/>
    </location>
</feature>
<feature type="transmembrane region" description="Helical" evidence="4">
    <location>
        <begin position="380"/>
        <end position="401"/>
    </location>
</feature>
<feature type="region of interest" description="Disordered" evidence="3">
    <location>
        <begin position="1"/>
        <end position="45"/>
    </location>
</feature>
<evidence type="ECO:0000256" key="3">
    <source>
        <dbReference type="SAM" id="MobiDB-lite"/>
    </source>
</evidence>
<dbReference type="InterPro" id="IPR011701">
    <property type="entry name" value="MFS"/>
</dbReference>
<feature type="transmembrane region" description="Helical" evidence="4">
    <location>
        <begin position="93"/>
        <end position="111"/>
    </location>
</feature>
<evidence type="ECO:0000259" key="5">
    <source>
        <dbReference type="PROSITE" id="PS50850"/>
    </source>
</evidence>
<dbReference type="InterPro" id="IPR050327">
    <property type="entry name" value="Proton-linked_MCT"/>
</dbReference>
<evidence type="ECO:0000256" key="2">
    <source>
        <dbReference type="ARBA" id="ARBA00006727"/>
    </source>
</evidence>
<sequence length="484" mass="50970">MAVKDRDQTSVADGRDEDLEDGGAAADKTDDDTAAAAAPPRPPPPPNGGYGWVCTACVAVINAHTWGLNSSYGVFLAHYLATDTYPGTTPLEYAFVGSLSLACALLVSPLATLGVRELGTKPTMMLGVVLEAASLVLASLSRRIWHLFLTQGILFGVGMGFLFVPSVPVVPQWFTTRRSLASGVATSGSGLGGLVYSLAAGAMIERLGPAWALRILGMLALAVNAVCVLLVRDRNRVIKASQLAFDLALLRRPEYVLLLAYGWFSMLAYVTLIFSLANYANEIGLGAAQAATVSAVFNLGQALGRPLIGYFSDRTGRIGMAALTTLLAAVSALAVWIPATAYGTLVAFALLGGAVAGTFWVTVAPVTAEVVGLRHVASGLNVMWLTIVLPCVFSEPIALQIVAGTGRYLGTQLYVAICFVAAAACTAVLRGWKIGEADELCRLTGQEPDQIDQEKTAYDDELGARAQAAGRKRMLLDCLRLDKV</sequence>
<accession>A0A9P5D7W9</accession>
<dbReference type="EMBL" id="JAANYQ010000003">
    <property type="protein sequence ID" value="KAF4124939.1"/>
    <property type="molecule type" value="Genomic_DNA"/>
</dbReference>
<dbReference type="SUPFAM" id="SSF103473">
    <property type="entry name" value="MFS general substrate transporter"/>
    <property type="match status" value="1"/>
</dbReference>
<dbReference type="Pfam" id="PF07690">
    <property type="entry name" value="MFS_1"/>
    <property type="match status" value="1"/>
</dbReference>
<comment type="caution">
    <text evidence="6">The sequence shown here is derived from an EMBL/GenBank/DDBJ whole genome shotgun (WGS) entry which is preliminary data.</text>
</comment>
<comment type="subcellular location">
    <subcellularLocation>
        <location evidence="1">Membrane</location>
        <topology evidence="1">Multi-pass membrane protein</topology>
    </subcellularLocation>
</comment>
<dbReference type="OrthoDB" id="6499973at2759"/>
<dbReference type="RefSeq" id="XP_035323591.1">
    <property type="nucleotide sequence ID" value="XM_035465754.1"/>
</dbReference>
<reference evidence="6" key="1">
    <citation type="submission" date="2020-03" db="EMBL/GenBank/DDBJ databases">
        <title>Site-based positive gene gene selection in Geosmithia morbida across the United States reveals a broad range of putative effectors and factors for local host and environmental adapation.</title>
        <authorList>
            <person name="Onufrak A."/>
            <person name="Murdoch R.W."/>
            <person name="Gazis R."/>
            <person name="Huff M."/>
            <person name="Staton M."/>
            <person name="Klingeman W."/>
            <person name="Hadziabdic D."/>
        </authorList>
    </citation>
    <scope>NUCLEOTIDE SEQUENCE</scope>
    <source>
        <strain evidence="6">1262</strain>
    </source>
</reference>
<proteinExistence type="inferred from homology"/>
<name>A0A9P5D7W9_9HYPO</name>
<gene>
    <name evidence="6" type="ORF">GMORB2_3778</name>
</gene>
<dbReference type="Proteomes" id="UP000749293">
    <property type="component" value="Unassembled WGS sequence"/>
</dbReference>
<feature type="transmembrane region" description="Helical" evidence="4">
    <location>
        <begin position="413"/>
        <end position="432"/>
    </location>
</feature>
<dbReference type="AlphaFoldDB" id="A0A9P5D7W9"/>
<dbReference type="PANTHER" id="PTHR11360">
    <property type="entry name" value="MONOCARBOXYLATE TRANSPORTER"/>
    <property type="match status" value="1"/>
</dbReference>
<feature type="transmembrane region" description="Helical" evidence="4">
    <location>
        <begin position="211"/>
        <end position="231"/>
    </location>
</feature>
<comment type="similarity">
    <text evidence="2">Belongs to the major facilitator superfamily. Monocarboxylate porter (TC 2.A.1.13) family.</text>
</comment>
<dbReference type="PROSITE" id="PS50850">
    <property type="entry name" value="MFS"/>
    <property type="match status" value="1"/>
</dbReference>
<protein>
    <submittedName>
        <fullName evidence="6">Arabinose efflux permease, MFS family</fullName>
    </submittedName>
</protein>
<evidence type="ECO:0000256" key="1">
    <source>
        <dbReference type="ARBA" id="ARBA00004141"/>
    </source>
</evidence>
<keyword evidence="4" id="KW-0812">Transmembrane</keyword>
<feature type="transmembrane region" description="Helical" evidence="4">
    <location>
        <begin position="320"/>
        <end position="339"/>
    </location>
</feature>
<evidence type="ECO:0000256" key="4">
    <source>
        <dbReference type="SAM" id="Phobius"/>
    </source>
</evidence>
<dbReference type="GeneID" id="55970006"/>
<feature type="transmembrane region" description="Helical" evidence="4">
    <location>
        <begin position="283"/>
        <end position="300"/>
    </location>
</feature>
<feature type="transmembrane region" description="Helical" evidence="4">
    <location>
        <begin position="345"/>
        <end position="368"/>
    </location>
</feature>
<dbReference type="InterPro" id="IPR036259">
    <property type="entry name" value="MFS_trans_sf"/>
</dbReference>
<feature type="transmembrane region" description="Helical" evidence="4">
    <location>
        <begin position="147"/>
        <end position="167"/>
    </location>
</feature>
<dbReference type="GO" id="GO:0022857">
    <property type="term" value="F:transmembrane transporter activity"/>
    <property type="evidence" value="ECO:0007669"/>
    <property type="project" value="InterPro"/>
</dbReference>
<feature type="transmembrane region" description="Helical" evidence="4">
    <location>
        <begin position="179"/>
        <end position="199"/>
    </location>
</feature>
<keyword evidence="7" id="KW-1185">Reference proteome</keyword>
<organism evidence="6 7">
    <name type="scientific">Geosmithia morbida</name>
    <dbReference type="NCBI Taxonomy" id="1094350"/>
    <lineage>
        <taxon>Eukaryota</taxon>
        <taxon>Fungi</taxon>
        <taxon>Dikarya</taxon>
        <taxon>Ascomycota</taxon>
        <taxon>Pezizomycotina</taxon>
        <taxon>Sordariomycetes</taxon>
        <taxon>Hypocreomycetidae</taxon>
        <taxon>Hypocreales</taxon>
        <taxon>Bionectriaceae</taxon>
        <taxon>Geosmithia</taxon>
    </lineage>
</organism>
<feature type="domain" description="Major facilitator superfamily (MFS) profile" evidence="5">
    <location>
        <begin position="55"/>
        <end position="433"/>
    </location>
</feature>
<keyword evidence="4" id="KW-1133">Transmembrane helix</keyword>
<evidence type="ECO:0000313" key="7">
    <source>
        <dbReference type="Proteomes" id="UP000749293"/>
    </source>
</evidence>
<dbReference type="GO" id="GO:0016020">
    <property type="term" value="C:membrane"/>
    <property type="evidence" value="ECO:0007669"/>
    <property type="project" value="UniProtKB-SubCell"/>
</dbReference>